<proteinExistence type="predicted"/>
<reference evidence="4 5" key="1">
    <citation type="journal article" date="2011" name="Int. J. Syst. Evol. Microbiol.">
        <title>Allobacillus halotolerans gen. nov., sp. nov. isolated from shrimp paste.</title>
        <authorList>
            <person name="Sheu S.Y."/>
            <person name="Arun A.B."/>
            <person name="Jiang S.R."/>
            <person name="Young C.C."/>
            <person name="Chen W.M."/>
        </authorList>
    </citation>
    <scope>NUCLEOTIDE SEQUENCE [LARGE SCALE GENOMIC DNA]</scope>
    <source>
        <strain evidence="4 5">LMG 24826</strain>
    </source>
</reference>
<keyword evidence="1 4" id="KW-0489">Methyltransferase</keyword>
<evidence type="ECO:0000313" key="4">
    <source>
        <dbReference type="EMBL" id="MBU6080693.1"/>
    </source>
</evidence>
<dbReference type="GO" id="GO:0008168">
    <property type="term" value="F:methyltransferase activity"/>
    <property type="evidence" value="ECO:0007669"/>
    <property type="project" value="UniProtKB-KW"/>
</dbReference>
<feature type="domain" description="Methyltransferase" evidence="3">
    <location>
        <begin position="37"/>
        <end position="131"/>
    </location>
</feature>
<dbReference type="PANTHER" id="PTHR43861">
    <property type="entry name" value="TRANS-ACONITATE 2-METHYLTRANSFERASE-RELATED"/>
    <property type="match status" value="1"/>
</dbReference>
<dbReference type="CDD" id="cd02440">
    <property type="entry name" value="AdoMet_MTases"/>
    <property type="match status" value="1"/>
</dbReference>
<keyword evidence="2" id="KW-0808">Transferase</keyword>
<evidence type="ECO:0000313" key="5">
    <source>
        <dbReference type="Proteomes" id="UP000812672"/>
    </source>
</evidence>
<dbReference type="GO" id="GO:0032259">
    <property type="term" value="P:methylation"/>
    <property type="evidence" value="ECO:0007669"/>
    <property type="project" value="UniProtKB-KW"/>
</dbReference>
<protein>
    <submittedName>
        <fullName evidence="4">Class I SAM-dependent methyltransferase</fullName>
    </submittedName>
</protein>
<dbReference type="Proteomes" id="UP000812672">
    <property type="component" value="Unassembled WGS sequence"/>
</dbReference>
<evidence type="ECO:0000256" key="1">
    <source>
        <dbReference type="ARBA" id="ARBA00022603"/>
    </source>
</evidence>
<dbReference type="RefSeq" id="WP_216687118.1">
    <property type="nucleotide sequence ID" value="NZ_CAUPKR010000001.1"/>
</dbReference>
<evidence type="ECO:0000259" key="3">
    <source>
        <dbReference type="Pfam" id="PF13649"/>
    </source>
</evidence>
<dbReference type="PANTHER" id="PTHR43861:SF1">
    <property type="entry name" value="TRANS-ACONITATE 2-METHYLTRANSFERASE"/>
    <property type="match status" value="1"/>
</dbReference>
<comment type="caution">
    <text evidence="4">The sequence shown here is derived from an EMBL/GenBank/DDBJ whole genome shotgun (WGS) entry which is preliminary data.</text>
</comment>
<accession>A0ABS6GQD2</accession>
<name>A0ABS6GQD2_9BACI</name>
<organism evidence="4 5">
    <name type="scientific">Allobacillus halotolerans</name>
    <dbReference type="NCBI Taxonomy" id="570278"/>
    <lineage>
        <taxon>Bacteria</taxon>
        <taxon>Bacillati</taxon>
        <taxon>Bacillota</taxon>
        <taxon>Bacilli</taxon>
        <taxon>Bacillales</taxon>
        <taxon>Bacillaceae</taxon>
        <taxon>Allobacillus</taxon>
    </lineage>
</organism>
<evidence type="ECO:0000256" key="2">
    <source>
        <dbReference type="ARBA" id="ARBA00022679"/>
    </source>
</evidence>
<dbReference type="Pfam" id="PF13649">
    <property type="entry name" value="Methyltransf_25"/>
    <property type="match status" value="1"/>
</dbReference>
<sequence>MYGQMAKIYDYFMTDVPYNQWVDFYKAFTKEHLNPSVLDLGCGTGEMSLRLEPTAKKVVGIDLSAEMIEQANDKKPHGSSTEFEQADLVQLSLDEQFDVIVSFLDVLNYITEKDQVKESFRRIKKHLNPGGKFLFDVHSLEHMNQLIKDEIYSYVTDDLSYIWFCLPGQEKGEVHYDLTFFVADDDGRYQRFDEEHTQRTFLVEQYKHWLMQAGFSTVRVYADFNFFEESEDGDRLFFVCEA</sequence>
<gene>
    <name evidence="4" type="ORF">KQ486_06655</name>
</gene>
<dbReference type="InterPro" id="IPR041698">
    <property type="entry name" value="Methyltransf_25"/>
</dbReference>
<dbReference type="EMBL" id="JAHLZF010000007">
    <property type="protein sequence ID" value="MBU6080693.1"/>
    <property type="molecule type" value="Genomic_DNA"/>
</dbReference>
<keyword evidence="5" id="KW-1185">Reference proteome</keyword>